<reference evidence="1 2" key="1">
    <citation type="submission" date="2024-09" db="EMBL/GenBank/DDBJ databases">
        <title>Genome sequencing and assembly of Phytophthora oleae, isolate VK10A, causative agent of rot of olive drupes.</title>
        <authorList>
            <person name="Conti Taguali S."/>
            <person name="Riolo M."/>
            <person name="La Spada F."/>
            <person name="Cacciola S.O."/>
            <person name="Dionisio G."/>
        </authorList>
    </citation>
    <scope>NUCLEOTIDE SEQUENCE [LARGE SCALE GENOMIC DNA]</scope>
    <source>
        <strain evidence="1 2">VK10A</strain>
    </source>
</reference>
<keyword evidence="2" id="KW-1185">Reference proteome</keyword>
<dbReference type="Gene3D" id="3.30.530.20">
    <property type="match status" value="1"/>
</dbReference>
<dbReference type="PANTHER" id="PTHR13510:SF44">
    <property type="entry name" value="RABENOSYN-5"/>
    <property type="match status" value="1"/>
</dbReference>
<dbReference type="Proteomes" id="UP001632037">
    <property type="component" value="Unassembled WGS sequence"/>
</dbReference>
<dbReference type="SUPFAM" id="SSF57903">
    <property type="entry name" value="FYVE/PHD zinc finger"/>
    <property type="match status" value="1"/>
</dbReference>
<evidence type="ECO:0000313" key="1">
    <source>
        <dbReference type="EMBL" id="KAL3659794.1"/>
    </source>
</evidence>
<dbReference type="InterPro" id="IPR052727">
    <property type="entry name" value="Rab4/Rab5_effector"/>
</dbReference>
<name>A0ABD3F3V3_9STRA</name>
<dbReference type="PANTHER" id="PTHR13510">
    <property type="entry name" value="FYVE-FINGER-CONTAINING RAB5 EFFECTOR PROTEIN RABENOSYN-5-RELATED"/>
    <property type="match status" value="1"/>
</dbReference>
<gene>
    <name evidence="1" type="ORF">V7S43_015097</name>
</gene>
<proteinExistence type="predicted"/>
<dbReference type="InterPro" id="IPR023393">
    <property type="entry name" value="START-like_dom_sf"/>
</dbReference>
<accession>A0ABD3F3V3</accession>
<evidence type="ECO:0000313" key="2">
    <source>
        <dbReference type="Proteomes" id="UP001632037"/>
    </source>
</evidence>
<protein>
    <recommendedName>
        <fullName evidence="3">FYVE-type domain-containing protein</fullName>
    </recommendedName>
</protein>
<dbReference type="EMBL" id="JBIMZQ010000044">
    <property type="protein sequence ID" value="KAL3659794.1"/>
    <property type="molecule type" value="Genomic_DNA"/>
</dbReference>
<dbReference type="InterPro" id="IPR011011">
    <property type="entry name" value="Znf_FYVE_PHD"/>
</dbReference>
<evidence type="ECO:0008006" key="3">
    <source>
        <dbReference type="Google" id="ProtNLM"/>
    </source>
</evidence>
<dbReference type="AlphaFoldDB" id="A0ABD3F3V3"/>
<comment type="caution">
    <text evidence="1">The sequence shown here is derived from an EMBL/GenBank/DDBJ whole genome shotgun (WGS) entry which is preliminary data.</text>
</comment>
<sequence>MAPLPTITFSTDDASELQALAKTIVAANLNRYENFSDVDPSTWTLVKSRSQMRLYAERRWNRLHSIIQRDPATDPELQVMLCIGSNPGTMEDTMSRISNPDINPALSKTIFATDIDRSVVLSTIQAPTLNEPFNSVKVKWMELDVRRRAMGFIRNRDYVYIEASGVENLPGNDRVGYYLMHSVDILQAPTISGRIRGKLSVCFFFHQENANSVAVYAVWMLNPMNEQARRVIVPHFAQMILSLFTTSGINDGKMKQLRDTLGKSYSELNTLRGVRLTTPYFTCVTCSKRLWAIGKFTSQHNTCKSCLGHICSSCRIEKKPKFLTSNLKKTTRNMTLCLSCLDGMITAEEPKLAKTKNPKNGAGLLRRMCHSVRTAKSPGWAIRKSSGSASFSGLA</sequence>
<organism evidence="1 2">
    <name type="scientific">Phytophthora oleae</name>
    <dbReference type="NCBI Taxonomy" id="2107226"/>
    <lineage>
        <taxon>Eukaryota</taxon>
        <taxon>Sar</taxon>
        <taxon>Stramenopiles</taxon>
        <taxon>Oomycota</taxon>
        <taxon>Peronosporomycetes</taxon>
        <taxon>Peronosporales</taxon>
        <taxon>Peronosporaceae</taxon>
        <taxon>Phytophthora</taxon>
    </lineage>
</organism>